<reference evidence="3" key="2">
    <citation type="submission" date="2024-04" db="EMBL/GenBank/DDBJ databases">
        <authorList>
            <person name="Chen Y."/>
            <person name="Shah S."/>
            <person name="Dougan E. K."/>
            <person name="Thang M."/>
            <person name="Chan C."/>
        </authorList>
    </citation>
    <scope>NUCLEOTIDE SEQUENCE [LARGE SCALE GENOMIC DNA]</scope>
</reference>
<evidence type="ECO:0000256" key="1">
    <source>
        <dbReference type="SAM" id="MobiDB-lite"/>
    </source>
</evidence>
<feature type="region of interest" description="Disordered" evidence="1">
    <location>
        <begin position="122"/>
        <end position="170"/>
    </location>
</feature>
<evidence type="ECO:0000313" key="2">
    <source>
        <dbReference type="EMBL" id="CAI4008825.1"/>
    </source>
</evidence>
<gene>
    <name evidence="2" type="ORF">C1SCF055_LOCUS34227</name>
</gene>
<dbReference type="Proteomes" id="UP001152797">
    <property type="component" value="Unassembled WGS sequence"/>
</dbReference>
<reference evidence="2" key="1">
    <citation type="submission" date="2022-10" db="EMBL/GenBank/DDBJ databases">
        <authorList>
            <person name="Chen Y."/>
            <person name="Dougan E. K."/>
            <person name="Chan C."/>
            <person name="Rhodes N."/>
            <person name="Thang M."/>
        </authorList>
    </citation>
    <scope>NUCLEOTIDE SEQUENCE</scope>
</reference>
<accession>A0A9P1DEM0</accession>
<dbReference type="AlphaFoldDB" id="A0A9P1DEM0"/>
<proteinExistence type="predicted"/>
<name>A0A9P1DEM0_9DINO</name>
<dbReference type="EMBL" id="CAMXCT020004397">
    <property type="protein sequence ID" value="CAL1162200.1"/>
    <property type="molecule type" value="Genomic_DNA"/>
</dbReference>
<dbReference type="EMBL" id="CAMXCT030004397">
    <property type="protein sequence ID" value="CAL4796137.1"/>
    <property type="molecule type" value="Genomic_DNA"/>
</dbReference>
<dbReference type="OrthoDB" id="423494at2759"/>
<evidence type="ECO:0000313" key="4">
    <source>
        <dbReference type="Proteomes" id="UP001152797"/>
    </source>
</evidence>
<comment type="caution">
    <text evidence="2">The sequence shown here is derived from an EMBL/GenBank/DDBJ whole genome shotgun (WGS) entry which is preliminary data.</text>
</comment>
<sequence length="1150" mass="127937">MSYVDSQSVFRARCDEIKLSQATFDALTAKGWSTFGSYAFSVSTNPAQISDDDFDSKVAVPILGNSNAAEAALLRRLLFESYTLTATELKRKADNTEGDGPKKLPIQEIAARFTNLEKKLAPLKPSAPSPHQPRPKHKPWSPPKGGKFDKKNRKASKTPMPLQLRGGTPDQCLPKQLMSESGEVEGASTPGVAKATSSFFPSVEFIQGEPVSNEVPVEGLAPSFSDRPEVAKQGTDPVQVQVGAKAPPVCAQFRTLGGRAIGVDHHLKRASLKAAAVKLDLTQVWVQELIIREVQLGRIDCVHLGPPCGTASKARNIPIKRKLIKKGAPNPQPLRSSTHPLGFPWLKGINRAKVLAANCLYEFSAKLILICNSHDVLFTVENPQNSLLWETPFFAKILDQFFFHVVDACEYGSEHKKATAFLANFDAPRLKQRCRGNHQHAAWKVRQLESGQWAFDTAKEAEYPKKLALELAAAFLDELAQRGKFIYEETLQDHAVKVSAEVQPRRTKGPLILSEFKTKVCIECASSDNPPSTIPEEAHPPWQGIPVGSKLVDLQPVRSENGDSGRLKAVYGVYFSPAEFVQHVQTLRHPFDIPMPLDEANMQSISFILANSPSKVARHRSETLKYYMERAKALHEDERQLHRKLDPAIQPVLQSKRLLLFKEMLRDAGVVDQALFEEVCSGFRLVGDLSPSGQFPSQWKPAALGVEQLQQTAIWAQRAVVGSCRRVLEDAEIANAVWQETMEQAAPDKRWVIGPFTAEEVTRKHGPHWVPSRRFGVRQSGKIRSVDDFSQYLINATVSCHEKIDLEGIDHICATSRFFLGAMRNRSSWSIPTADSVESGPIASEWCSPGARDLLGRCLDLKQAYKQLVRHPCDAWAAILAVANPEDSTEQVDELKKLLGSNAPRPLFESLKGRLLYAAGHTYGRCTQLACQLLHKFGGEGPSTKVSPQLIHVISHALSLLMESKPRTVESWAECPPLLLFTDGAAEESFERVTHGAVLVDPWKQTSYYFGDQIPAEFLRLWTRSGKRQVIAQAEVFPVVIAKSTWEESLRGRSILWFLDNESARMALIRNFSGVLDNFFLLQMNAAMDVKVQARNWYSRVPSKSNPADDASRLVFSDYKNSIRSKPDYVPALEFLNESWKLASMLEVGR</sequence>
<dbReference type="EMBL" id="CAMXCT010004397">
    <property type="protein sequence ID" value="CAI4008825.1"/>
    <property type="molecule type" value="Genomic_DNA"/>
</dbReference>
<organism evidence="2">
    <name type="scientific">Cladocopium goreaui</name>
    <dbReference type="NCBI Taxonomy" id="2562237"/>
    <lineage>
        <taxon>Eukaryota</taxon>
        <taxon>Sar</taxon>
        <taxon>Alveolata</taxon>
        <taxon>Dinophyceae</taxon>
        <taxon>Suessiales</taxon>
        <taxon>Symbiodiniaceae</taxon>
        <taxon>Cladocopium</taxon>
    </lineage>
</organism>
<protein>
    <submittedName>
        <fullName evidence="2">Uncharacterized protein</fullName>
    </submittedName>
</protein>
<keyword evidence="4" id="KW-1185">Reference proteome</keyword>
<evidence type="ECO:0000313" key="3">
    <source>
        <dbReference type="EMBL" id="CAL1162200.1"/>
    </source>
</evidence>